<dbReference type="SUPFAM" id="SSF55874">
    <property type="entry name" value="ATPase domain of HSP90 chaperone/DNA topoisomerase II/histidine kinase"/>
    <property type="match status" value="1"/>
</dbReference>
<keyword evidence="4" id="KW-0597">Phosphoprotein</keyword>
<evidence type="ECO:0000259" key="10">
    <source>
        <dbReference type="PROSITE" id="PS50109"/>
    </source>
</evidence>
<dbReference type="CDD" id="cd00082">
    <property type="entry name" value="HisKA"/>
    <property type="match status" value="1"/>
</dbReference>
<evidence type="ECO:0000313" key="11">
    <source>
        <dbReference type="EMBL" id="MSS58075.1"/>
    </source>
</evidence>
<gene>
    <name evidence="11" type="ORF">FYJ51_04065</name>
</gene>
<dbReference type="PROSITE" id="PS50109">
    <property type="entry name" value="HIS_KIN"/>
    <property type="match status" value="1"/>
</dbReference>
<keyword evidence="9" id="KW-0812">Transmembrane</keyword>
<dbReference type="SMART" id="SM00388">
    <property type="entry name" value="HisKA"/>
    <property type="match status" value="1"/>
</dbReference>
<dbReference type="GO" id="GO:0016036">
    <property type="term" value="P:cellular response to phosphate starvation"/>
    <property type="evidence" value="ECO:0007669"/>
    <property type="project" value="TreeGrafter"/>
</dbReference>
<dbReference type="FunFam" id="1.10.287.130:FF:000001">
    <property type="entry name" value="Two-component sensor histidine kinase"/>
    <property type="match status" value="1"/>
</dbReference>
<reference evidence="11 12" key="1">
    <citation type="submission" date="2019-08" db="EMBL/GenBank/DDBJ databases">
        <title>In-depth cultivation of the pig gut microbiome towards novel bacterial diversity and tailored functional studies.</title>
        <authorList>
            <person name="Wylensek D."/>
            <person name="Hitch T.C.A."/>
            <person name="Clavel T."/>
        </authorList>
    </citation>
    <scope>NUCLEOTIDE SEQUENCE [LARGE SCALE GENOMIC DNA]</scope>
    <source>
        <strain evidence="11 12">Oil+RF-744-GAM-WT-6</strain>
    </source>
</reference>
<dbReference type="SMART" id="SM00387">
    <property type="entry name" value="HATPase_c"/>
    <property type="match status" value="1"/>
</dbReference>
<dbReference type="AlphaFoldDB" id="A0A7X2NR81"/>
<dbReference type="RefSeq" id="WP_154503541.1">
    <property type="nucleotide sequence ID" value="NZ_VUMN01000006.1"/>
</dbReference>
<evidence type="ECO:0000256" key="1">
    <source>
        <dbReference type="ARBA" id="ARBA00000085"/>
    </source>
</evidence>
<comment type="subcellular location">
    <subcellularLocation>
        <location evidence="2">Membrane</location>
    </subcellularLocation>
</comment>
<evidence type="ECO:0000256" key="4">
    <source>
        <dbReference type="ARBA" id="ARBA00022553"/>
    </source>
</evidence>
<evidence type="ECO:0000313" key="12">
    <source>
        <dbReference type="Proteomes" id="UP000461880"/>
    </source>
</evidence>
<dbReference type="GO" id="GO:0004721">
    <property type="term" value="F:phosphoprotein phosphatase activity"/>
    <property type="evidence" value="ECO:0007669"/>
    <property type="project" value="TreeGrafter"/>
</dbReference>
<protein>
    <recommendedName>
        <fullName evidence="3">histidine kinase</fullName>
        <ecNumber evidence="3">2.7.13.3</ecNumber>
    </recommendedName>
</protein>
<keyword evidence="9" id="KW-1133">Transmembrane helix</keyword>
<evidence type="ECO:0000256" key="5">
    <source>
        <dbReference type="ARBA" id="ARBA00022679"/>
    </source>
</evidence>
<feature type="transmembrane region" description="Helical" evidence="9">
    <location>
        <begin position="187"/>
        <end position="205"/>
    </location>
</feature>
<dbReference type="InterPro" id="IPR050351">
    <property type="entry name" value="BphY/WalK/GraS-like"/>
</dbReference>
<dbReference type="FunFam" id="3.30.565.10:FF:000006">
    <property type="entry name" value="Sensor histidine kinase WalK"/>
    <property type="match status" value="1"/>
</dbReference>
<dbReference type="Gene3D" id="1.10.287.130">
    <property type="match status" value="1"/>
</dbReference>
<dbReference type="Pfam" id="PF02518">
    <property type="entry name" value="HATPase_c"/>
    <property type="match status" value="1"/>
</dbReference>
<dbReference type="Pfam" id="PF00512">
    <property type="entry name" value="HisKA"/>
    <property type="match status" value="1"/>
</dbReference>
<dbReference type="Proteomes" id="UP000461880">
    <property type="component" value="Unassembled WGS sequence"/>
</dbReference>
<dbReference type="Gene3D" id="3.30.565.10">
    <property type="entry name" value="Histidine kinase-like ATPase, C-terminal domain"/>
    <property type="match status" value="1"/>
</dbReference>
<dbReference type="EMBL" id="VUMN01000006">
    <property type="protein sequence ID" value="MSS58075.1"/>
    <property type="molecule type" value="Genomic_DNA"/>
</dbReference>
<dbReference type="GO" id="GO:0005886">
    <property type="term" value="C:plasma membrane"/>
    <property type="evidence" value="ECO:0007669"/>
    <property type="project" value="TreeGrafter"/>
</dbReference>
<dbReference type="CDD" id="cd00075">
    <property type="entry name" value="HATPase"/>
    <property type="match status" value="1"/>
</dbReference>
<dbReference type="GO" id="GO:0000155">
    <property type="term" value="F:phosphorelay sensor kinase activity"/>
    <property type="evidence" value="ECO:0007669"/>
    <property type="project" value="InterPro"/>
</dbReference>
<accession>A0A7X2NR81</accession>
<dbReference type="SUPFAM" id="SSF47384">
    <property type="entry name" value="Homodimeric domain of signal transducing histidine kinase"/>
    <property type="match status" value="1"/>
</dbReference>
<name>A0A7X2NR81_9FIRM</name>
<dbReference type="PANTHER" id="PTHR45453:SF1">
    <property type="entry name" value="PHOSPHATE REGULON SENSOR PROTEIN PHOR"/>
    <property type="match status" value="1"/>
</dbReference>
<dbReference type="InterPro" id="IPR003594">
    <property type="entry name" value="HATPase_dom"/>
</dbReference>
<comment type="caution">
    <text evidence="11">The sequence shown here is derived from an EMBL/GenBank/DDBJ whole genome shotgun (WGS) entry which is preliminary data.</text>
</comment>
<evidence type="ECO:0000256" key="3">
    <source>
        <dbReference type="ARBA" id="ARBA00012438"/>
    </source>
</evidence>
<keyword evidence="6 11" id="KW-0418">Kinase</keyword>
<keyword evidence="8 9" id="KW-0472">Membrane</keyword>
<dbReference type="PANTHER" id="PTHR45453">
    <property type="entry name" value="PHOSPHATE REGULON SENSOR PROTEIN PHOR"/>
    <property type="match status" value="1"/>
</dbReference>
<evidence type="ECO:0000256" key="7">
    <source>
        <dbReference type="ARBA" id="ARBA00023012"/>
    </source>
</evidence>
<dbReference type="PRINTS" id="PR00344">
    <property type="entry name" value="BCTRLSENSOR"/>
</dbReference>
<evidence type="ECO:0000256" key="6">
    <source>
        <dbReference type="ARBA" id="ARBA00022777"/>
    </source>
</evidence>
<keyword evidence="5" id="KW-0808">Transferase</keyword>
<evidence type="ECO:0000256" key="2">
    <source>
        <dbReference type="ARBA" id="ARBA00004370"/>
    </source>
</evidence>
<dbReference type="InterPro" id="IPR004358">
    <property type="entry name" value="Sig_transdc_His_kin-like_C"/>
</dbReference>
<keyword evidence="12" id="KW-1185">Reference proteome</keyword>
<dbReference type="InterPro" id="IPR036890">
    <property type="entry name" value="HATPase_C_sf"/>
</dbReference>
<evidence type="ECO:0000256" key="9">
    <source>
        <dbReference type="SAM" id="Phobius"/>
    </source>
</evidence>
<dbReference type="Gene3D" id="6.10.340.10">
    <property type="match status" value="1"/>
</dbReference>
<evidence type="ECO:0000256" key="8">
    <source>
        <dbReference type="ARBA" id="ARBA00023136"/>
    </source>
</evidence>
<feature type="transmembrane region" description="Helical" evidence="9">
    <location>
        <begin position="12"/>
        <end position="33"/>
    </location>
</feature>
<feature type="domain" description="Histidine kinase" evidence="10">
    <location>
        <begin position="267"/>
        <end position="481"/>
    </location>
</feature>
<comment type="catalytic activity">
    <reaction evidence="1">
        <text>ATP + protein L-histidine = ADP + protein N-phospho-L-histidine.</text>
        <dbReference type="EC" id="2.7.13.3"/>
    </reaction>
</comment>
<dbReference type="InterPro" id="IPR036097">
    <property type="entry name" value="HisK_dim/P_sf"/>
</dbReference>
<dbReference type="InterPro" id="IPR005467">
    <property type="entry name" value="His_kinase_dom"/>
</dbReference>
<proteinExistence type="predicted"/>
<dbReference type="InterPro" id="IPR003661">
    <property type="entry name" value="HisK_dim/P_dom"/>
</dbReference>
<dbReference type="EC" id="2.7.13.3" evidence="3"/>
<organism evidence="11 12">
    <name type="scientific">Stecheria intestinalis</name>
    <dbReference type="NCBI Taxonomy" id="2606630"/>
    <lineage>
        <taxon>Bacteria</taxon>
        <taxon>Bacillati</taxon>
        <taxon>Bacillota</taxon>
        <taxon>Erysipelotrichia</taxon>
        <taxon>Erysipelotrichales</taxon>
        <taxon>Erysipelotrichaceae</taxon>
        <taxon>Stecheria</taxon>
    </lineage>
</organism>
<keyword evidence="7" id="KW-0902">Two-component regulatory system</keyword>
<sequence length="488" mass="54466">MKKKISLKWKIARYLLFFAIGLIGLLAVFQLLLLEPMYERYKIATVRRAGDEIVSALQSGDASDLNEKIYEVSAQNDTCVRILSGNSDVMTGNMGCALYRMDTSELIEQYNLAKANDNSYLSTTVTGFGLAGGVSGPGGIFNSHDDLMKNITLTRIIEDADGAQATVMVYTGLSPVNATMQTLRMQILYISLIVAAAMILLVYLMNKHIATPLLRINDAARTLPQGTYDAPASAAEYREAEELNTTLSQAAVDIQKADKAKRDLIANVSHDLRTPLTMISGYGEMMRDLPGEKTDENIQVIIDESHRLTYLVNDLLDLSKLEENKIKLNCSLFDLSALAERELRKYDVYRVSDGFEITSDCTPGLIVNADAARIEQVFNNFVINAINYSGNSRKIEVRVFRKENMAHLEVQDHGEGIPADKQKDIWDRYYKVDKEHVRRVNSSGIGLSIAHQVLELHQARYGVISKENEGSTFWFELPIAEETKQKAA</sequence>